<reference evidence="1" key="2">
    <citation type="submission" date="2022-01" db="EMBL/GenBank/DDBJ databases">
        <authorList>
            <person name="Yamashiro T."/>
            <person name="Shiraishi A."/>
            <person name="Satake H."/>
            <person name="Nakayama K."/>
        </authorList>
    </citation>
    <scope>NUCLEOTIDE SEQUENCE</scope>
</reference>
<dbReference type="Proteomes" id="UP001151760">
    <property type="component" value="Unassembled WGS sequence"/>
</dbReference>
<protein>
    <submittedName>
        <fullName evidence="1">Uncharacterized protein</fullName>
    </submittedName>
</protein>
<name>A0ABQ4YW25_9ASTR</name>
<sequence>MIRRDLKLERSLIPPYNSSSICSGFGPARDTCNFPESDQAGMLTSYVTVDVSTHLDLVTFRSCGFCITFCSFESDVDEDSWDHFLMYHHRVEEEDRSGNELLVLQLQRPFPCLLLHAVWELLLTLDP</sequence>
<comment type="caution">
    <text evidence="1">The sequence shown here is derived from an EMBL/GenBank/DDBJ whole genome shotgun (WGS) entry which is preliminary data.</text>
</comment>
<reference evidence="1" key="1">
    <citation type="journal article" date="2022" name="Int. J. Mol. Sci.">
        <title>Draft Genome of Tanacetum Coccineum: Genomic Comparison of Closely Related Tanacetum-Family Plants.</title>
        <authorList>
            <person name="Yamashiro T."/>
            <person name="Shiraishi A."/>
            <person name="Nakayama K."/>
            <person name="Satake H."/>
        </authorList>
    </citation>
    <scope>NUCLEOTIDE SEQUENCE</scope>
</reference>
<evidence type="ECO:0000313" key="2">
    <source>
        <dbReference type="Proteomes" id="UP001151760"/>
    </source>
</evidence>
<proteinExistence type="predicted"/>
<accession>A0ABQ4YW25</accession>
<evidence type="ECO:0000313" key="1">
    <source>
        <dbReference type="EMBL" id="GJS81726.1"/>
    </source>
</evidence>
<dbReference type="EMBL" id="BQNB010010769">
    <property type="protein sequence ID" value="GJS81726.1"/>
    <property type="molecule type" value="Genomic_DNA"/>
</dbReference>
<gene>
    <name evidence="1" type="ORF">Tco_0748267</name>
</gene>
<organism evidence="1 2">
    <name type="scientific">Tanacetum coccineum</name>
    <dbReference type="NCBI Taxonomy" id="301880"/>
    <lineage>
        <taxon>Eukaryota</taxon>
        <taxon>Viridiplantae</taxon>
        <taxon>Streptophyta</taxon>
        <taxon>Embryophyta</taxon>
        <taxon>Tracheophyta</taxon>
        <taxon>Spermatophyta</taxon>
        <taxon>Magnoliopsida</taxon>
        <taxon>eudicotyledons</taxon>
        <taxon>Gunneridae</taxon>
        <taxon>Pentapetalae</taxon>
        <taxon>asterids</taxon>
        <taxon>campanulids</taxon>
        <taxon>Asterales</taxon>
        <taxon>Asteraceae</taxon>
        <taxon>Asteroideae</taxon>
        <taxon>Anthemideae</taxon>
        <taxon>Anthemidinae</taxon>
        <taxon>Tanacetum</taxon>
    </lineage>
</organism>
<keyword evidence="2" id="KW-1185">Reference proteome</keyword>